<evidence type="ECO:0008006" key="4">
    <source>
        <dbReference type="Google" id="ProtNLM"/>
    </source>
</evidence>
<comment type="caution">
    <text evidence="2">The sequence shown here is derived from an EMBL/GenBank/DDBJ whole genome shotgun (WGS) entry which is preliminary data.</text>
</comment>
<keyword evidence="3" id="KW-1185">Reference proteome</keyword>
<dbReference type="Proteomes" id="UP001472677">
    <property type="component" value="Unassembled WGS sequence"/>
</dbReference>
<accession>A0ABR2B9C8</accession>
<reference evidence="2 3" key="1">
    <citation type="journal article" date="2024" name="G3 (Bethesda)">
        <title>Genome assembly of Hibiscus sabdariffa L. provides insights into metabolisms of medicinal natural products.</title>
        <authorList>
            <person name="Kim T."/>
        </authorList>
    </citation>
    <scope>NUCLEOTIDE SEQUENCE [LARGE SCALE GENOMIC DNA]</scope>
    <source>
        <strain evidence="2">TK-2024</strain>
        <tissue evidence="2">Old leaves</tissue>
    </source>
</reference>
<organism evidence="2 3">
    <name type="scientific">Hibiscus sabdariffa</name>
    <name type="common">roselle</name>
    <dbReference type="NCBI Taxonomy" id="183260"/>
    <lineage>
        <taxon>Eukaryota</taxon>
        <taxon>Viridiplantae</taxon>
        <taxon>Streptophyta</taxon>
        <taxon>Embryophyta</taxon>
        <taxon>Tracheophyta</taxon>
        <taxon>Spermatophyta</taxon>
        <taxon>Magnoliopsida</taxon>
        <taxon>eudicotyledons</taxon>
        <taxon>Gunneridae</taxon>
        <taxon>Pentapetalae</taxon>
        <taxon>rosids</taxon>
        <taxon>malvids</taxon>
        <taxon>Malvales</taxon>
        <taxon>Malvaceae</taxon>
        <taxon>Malvoideae</taxon>
        <taxon>Hibiscus</taxon>
    </lineage>
</organism>
<dbReference type="EMBL" id="JBBPBM010000167">
    <property type="protein sequence ID" value="KAK8502471.1"/>
    <property type="molecule type" value="Genomic_DNA"/>
</dbReference>
<proteinExistence type="predicted"/>
<dbReference type="EMBL" id="JBBPBM010000152">
    <property type="protein sequence ID" value="KAK8503434.1"/>
    <property type="molecule type" value="Genomic_DNA"/>
</dbReference>
<evidence type="ECO:0000313" key="3">
    <source>
        <dbReference type="Proteomes" id="UP001472677"/>
    </source>
</evidence>
<evidence type="ECO:0000313" key="2">
    <source>
        <dbReference type="EMBL" id="KAK8503434.1"/>
    </source>
</evidence>
<protein>
    <recommendedName>
        <fullName evidence="4">RNase H type-1 domain-containing protein</fullName>
    </recommendedName>
</protein>
<evidence type="ECO:0000313" key="1">
    <source>
        <dbReference type="EMBL" id="KAK8502471.1"/>
    </source>
</evidence>
<gene>
    <name evidence="1" type="ORF">V6N12_005458</name>
    <name evidence="2" type="ORF">V6N12_066125</name>
</gene>
<name>A0ABR2B9C8_9ROSI</name>
<sequence>MAFWKLFNDRWKIDWRNDMIFNKKASTAESCLFQAKLRPLIWLKSANGKVFGELDGCGGCRFLGKESVGLRGSAGVRQGVECCELSGYDLVAAVVLFVLLCWRLGESNRAALYYKLDLGSGGTLLDLDKATNNCGLFYRSNQVLPDHTGPSRTMGPNALFDCFTAIEPKFGAFAMTQRGGIIRALFSGPVNGDCRIYAGIAAAREAVNLIITAGWSGKGKFVLVFDSLSLSNWFAFPLQRPWKFFNSLAEFDALSIKCKKLEYTYVPKEENGMAVHLAIDGLPRLNCFSAWW</sequence>